<dbReference type="SUPFAM" id="SSF46934">
    <property type="entry name" value="UBA-like"/>
    <property type="match status" value="1"/>
</dbReference>
<keyword evidence="3 4" id="KW-0648">Protein biosynthesis</keyword>
<dbReference type="Pfam" id="PF00889">
    <property type="entry name" value="EF_TS"/>
    <property type="match status" value="1"/>
</dbReference>
<accession>A0AAW1P6Q7</accession>
<evidence type="ECO:0000259" key="6">
    <source>
        <dbReference type="Pfam" id="PF00889"/>
    </source>
</evidence>
<keyword evidence="4" id="KW-0496">Mitochondrion</keyword>
<dbReference type="InterPro" id="IPR018101">
    <property type="entry name" value="Transl_elong_Ts_CS"/>
</dbReference>
<gene>
    <name evidence="4" type="primary">EFTS</name>
    <name evidence="7" type="ORF">WJX73_008981</name>
</gene>
<dbReference type="FunFam" id="1.10.8.10:FF:000001">
    <property type="entry name" value="Elongation factor Ts"/>
    <property type="match status" value="1"/>
</dbReference>
<dbReference type="PANTHER" id="PTHR11741:SF0">
    <property type="entry name" value="ELONGATION FACTOR TS, MITOCHONDRIAL"/>
    <property type="match status" value="1"/>
</dbReference>
<comment type="subcellular location">
    <subcellularLocation>
        <location evidence="4">Mitochondrion</location>
    </subcellularLocation>
</comment>
<dbReference type="PANTHER" id="PTHR11741">
    <property type="entry name" value="ELONGATION FACTOR TS"/>
    <property type="match status" value="1"/>
</dbReference>
<dbReference type="EMBL" id="JALJOQ010000027">
    <property type="protein sequence ID" value="KAK9808121.1"/>
    <property type="molecule type" value="Genomic_DNA"/>
</dbReference>
<dbReference type="Gene3D" id="1.10.8.10">
    <property type="entry name" value="DNA helicase RuvA subunit, C-terminal domain"/>
    <property type="match status" value="1"/>
</dbReference>
<sequence>MEAIKNLRERSGAPIAEVKAALTEASWDSEAAYQNLRKKGLAAAVKKATKRAAEGLVGFASNSDSSGAVLVEVNSETDFVARTEEFQSLVSSVAQAALAHCPTDRGASAEMAADALEGLQLADGRSAGAATQDVAGVLRENIRLRRGHWLACPGGVVGAYLHVSPQPGLGRMGALVALHSPSHPIDQSSRAEAEALGKQLCMHIVATRPQYLDRGSVSADVLEREREVLRQQGLKTGKPPVIVEKMVEGRLKKFYEEVCLLEQRFVMDDTQTISQVLRTSQLAKGTLQIPAFIRLQCGEGIESQPAMDFAAQVQQAVEAA</sequence>
<dbReference type="InterPro" id="IPR001816">
    <property type="entry name" value="Transl_elong_EFTs/EF1B"/>
</dbReference>
<evidence type="ECO:0000256" key="3">
    <source>
        <dbReference type="ARBA" id="ARBA00022917"/>
    </source>
</evidence>
<evidence type="ECO:0000313" key="7">
    <source>
        <dbReference type="EMBL" id="KAK9808121.1"/>
    </source>
</evidence>
<feature type="domain" description="Translation elongation factor EFTs/EF1B dimerisation" evidence="6">
    <location>
        <begin position="68"/>
        <end position="299"/>
    </location>
</feature>
<dbReference type="GO" id="GO:0005739">
    <property type="term" value="C:mitochondrion"/>
    <property type="evidence" value="ECO:0007669"/>
    <property type="project" value="UniProtKB-SubCell"/>
</dbReference>
<evidence type="ECO:0000256" key="2">
    <source>
        <dbReference type="ARBA" id="ARBA00022768"/>
    </source>
</evidence>
<dbReference type="Gene3D" id="1.10.286.20">
    <property type="match status" value="1"/>
</dbReference>
<reference evidence="7 8" key="1">
    <citation type="journal article" date="2024" name="Nat. Commun.">
        <title>Phylogenomics reveals the evolutionary origins of lichenization in chlorophyte algae.</title>
        <authorList>
            <person name="Puginier C."/>
            <person name="Libourel C."/>
            <person name="Otte J."/>
            <person name="Skaloud P."/>
            <person name="Haon M."/>
            <person name="Grisel S."/>
            <person name="Petersen M."/>
            <person name="Berrin J.G."/>
            <person name="Delaux P.M."/>
            <person name="Dal Grande F."/>
            <person name="Keller J."/>
        </authorList>
    </citation>
    <scope>NUCLEOTIDE SEQUENCE [LARGE SCALE GENOMIC DNA]</scope>
    <source>
        <strain evidence="7 8">SAG 2036</strain>
    </source>
</reference>
<dbReference type="GO" id="GO:0003746">
    <property type="term" value="F:translation elongation factor activity"/>
    <property type="evidence" value="ECO:0007669"/>
    <property type="project" value="UniProtKB-UniRule"/>
</dbReference>
<dbReference type="AlphaFoldDB" id="A0AAW1P6Q7"/>
<comment type="caution">
    <text evidence="7">The sequence shown here is derived from an EMBL/GenBank/DDBJ whole genome shotgun (WGS) entry which is preliminary data.</text>
</comment>
<dbReference type="PROSITE" id="PS01127">
    <property type="entry name" value="EF_TS_2"/>
    <property type="match status" value="1"/>
</dbReference>
<name>A0AAW1P6Q7_9CHLO</name>
<keyword evidence="2 4" id="KW-0251">Elongation factor</keyword>
<organism evidence="7 8">
    <name type="scientific">Symbiochloris irregularis</name>
    <dbReference type="NCBI Taxonomy" id="706552"/>
    <lineage>
        <taxon>Eukaryota</taxon>
        <taxon>Viridiplantae</taxon>
        <taxon>Chlorophyta</taxon>
        <taxon>core chlorophytes</taxon>
        <taxon>Trebouxiophyceae</taxon>
        <taxon>Trebouxiales</taxon>
        <taxon>Trebouxiaceae</taxon>
        <taxon>Symbiochloris</taxon>
    </lineage>
</organism>
<dbReference type="InterPro" id="IPR014039">
    <property type="entry name" value="Transl_elong_EFTs/EF1B_dimer"/>
</dbReference>
<comment type="function">
    <text evidence="4 5">Associates with the EF-Tu.GDP complex and induces the exchange of GDP to GTP. It remains bound to the aminoacyl-tRNA.EF-Tu.GTP complex up to the GTP hydrolysis stage on the ribosome.</text>
</comment>
<dbReference type="InterPro" id="IPR009060">
    <property type="entry name" value="UBA-like_sf"/>
</dbReference>
<evidence type="ECO:0000313" key="8">
    <source>
        <dbReference type="Proteomes" id="UP001465755"/>
    </source>
</evidence>
<evidence type="ECO:0000256" key="5">
    <source>
        <dbReference type="RuleBase" id="RU000642"/>
    </source>
</evidence>
<dbReference type="Proteomes" id="UP001465755">
    <property type="component" value="Unassembled WGS sequence"/>
</dbReference>
<keyword evidence="8" id="KW-1185">Reference proteome</keyword>
<comment type="similarity">
    <text evidence="1 4 5">Belongs to the EF-Ts family.</text>
</comment>
<dbReference type="HAMAP" id="MF_00050">
    <property type="entry name" value="EF_Ts"/>
    <property type="match status" value="1"/>
</dbReference>
<evidence type="ECO:0000256" key="4">
    <source>
        <dbReference type="HAMAP-Rule" id="MF_03135"/>
    </source>
</evidence>
<dbReference type="SUPFAM" id="SSF54713">
    <property type="entry name" value="Elongation factor Ts (EF-Ts), dimerisation domain"/>
    <property type="match status" value="1"/>
</dbReference>
<protein>
    <recommendedName>
        <fullName evidence="4">Elongation factor Ts, mitochondrial</fullName>
        <shortName evidence="4">EF-Ts</shortName>
        <shortName evidence="4">EF-TsMt</shortName>
    </recommendedName>
</protein>
<dbReference type="FunFam" id="1.10.286.20:FF:000001">
    <property type="entry name" value="Elongation factor Ts"/>
    <property type="match status" value="1"/>
</dbReference>
<evidence type="ECO:0000256" key="1">
    <source>
        <dbReference type="ARBA" id="ARBA00005532"/>
    </source>
</evidence>
<dbReference type="Gene3D" id="3.30.479.20">
    <property type="entry name" value="Elongation factor Ts, dimerisation domain"/>
    <property type="match status" value="2"/>
</dbReference>
<dbReference type="InterPro" id="IPR036402">
    <property type="entry name" value="EF-Ts_dimer_sf"/>
</dbReference>
<dbReference type="CDD" id="cd14275">
    <property type="entry name" value="UBA_EF-Ts"/>
    <property type="match status" value="1"/>
</dbReference>
<proteinExistence type="inferred from homology"/>
<dbReference type="GO" id="GO:0070125">
    <property type="term" value="P:mitochondrial translational elongation"/>
    <property type="evidence" value="ECO:0007669"/>
    <property type="project" value="TreeGrafter"/>
</dbReference>
<dbReference type="NCBIfam" id="TIGR00116">
    <property type="entry name" value="tsf"/>
    <property type="match status" value="1"/>
</dbReference>